<feature type="transmembrane region" description="Helical" evidence="1">
    <location>
        <begin position="69"/>
        <end position="89"/>
    </location>
</feature>
<evidence type="ECO:0000313" key="3">
    <source>
        <dbReference type="EMBL" id="CAE8701800.1"/>
    </source>
</evidence>
<evidence type="ECO:0000313" key="5">
    <source>
        <dbReference type="Proteomes" id="UP000654075"/>
    </source>
</evidence>
<accession>A0A813KDT4</accession>
<keyword evidence="1" id="KW-0812">Transmembrane</keyword>
<keyword evidence="1" id="KW-1133">Transmembrane helix</keyword>
<sequence>MCFVFVVVVVLVVLVIVIIIVVVAVVVVVVGVGVVVVGVGVGVVGIVVCCCCGCCCCRPHFDYYIRQNVARRFRVCFDFLVAAAIMLPFESIGSLREPQRLGALMLAFGVS</sequence>
<evidence type="ECO:0000256" key="1">
    <source>
        <dbReference type="SAM" id="Phobius"/>
    </source>
</evidence>
<protein>
    <submittedName>
        <fullName evidence="3">Uncharacterized protein</fullName>
    </submittedName>
</protein>
<keyword evidence="5" id="KW-1185">Reference proteome</keyword>
<feature type="transmembrane region" description="Helical" evidence="1">
    <location>
        <begin position="35"/>
        <end position="57"/>
    </location>
</feature>
<organism evidence="3 4">
    <name type="scientific">Polarella glacialis</name>
    <name type="common">Dinoflagellate</name>
    <dbReference type="NCBI Taxonomy" id="89957"/>
    <lineage>
        <taxon>Eukaryota</taxon>
        <taxon>Sar</taxon>
        <taxon>Alveolata</taxon>
        <taxon>Dinophyceae</taxon>
        <taxon>Suessiales</taxon>
        <taxon>Suessiaceae</taxon>
        <taxon>Polarella</taxon>
    </lineage>
</organism>
<evidence type="ECO:0000313" key="4">
    <source>
        <dbReference type="Proteomes" id="UP000626109"/>
    </source>
</evidence>
<dbReference type="EMBL" id="CAJNNV010018979">
    <property type="protein sequence ID" value="CAE8606308.1"/>
    <property type="molecule type" value="Genomic_DNA"/>
</dbReference>
<comment type="caution">
    <text evidence="3">The sequence shown here is derived from an EMBL/GenBank/DDBJ whole genome shotgun (WGS) entry which is preliminary data.</text>
</comment>
<proteinExistence type="predicted"/>
<evidence type="ECO:0000313" key="2">
    <source>
        <dbReference type="EMBL" id="CAE8606308.1"/>
    </source>
</evidence>
<keyword evidence="1" id="KW-0472">Membrane</keyword>
<dbReference type="Proteomes" id="UP000626109">
    <property type="component" value="Unassembled WGS sequence"/>
</dbReference>
<reference evidence="3" key="1">
    <citation type="submission" date="2021-02" db="EMBL/GenBank/DDBJ databases">
        <authorList>
            <person name="Dougan E. K."/>
            <person name="Rhodes N."/>
            <person name="Thang M."/>
            <person name="Chan C."/>
        </authorList>
    </citation>
    <scope>NUCLEOTIDE SEQUENCE</scope>
</reference>
<gene>
    <name evidence="2" type="ORF">PGLA1383_LOCUS24292</name>
    <name evidence="3" type="ORF">PGLA2088_LOCUS32168</name>
</gene>
<dbReference type="AlphaFoldDB" id="A0A813KDT4"/>
<dbReference type="Proteomes" id="UP000654075">
    <property type="component" value="Unassembled WGS sequence"/>
</dbReference>
<feature type="transmembrane region" description="Helical" evidence="1">
    <location>
        <begin position="5"/>
        <end position="29"/>
    </location>
</feature>
<dbReference type="EMBL" id="CAJNNW010029890">
    <property type="protein sequence ID" value="CAE8701800.1"/>
    <property type="molecule type" value="Genomic_DNA"/>
</dbReference>
<name>A0A813KDT4_POLGL</name>